<name>A0ABZ2ISX4_9BACT</name>
<evidence type="ECO:0000256" key="1">
    <source>
        <dbReference type="SAM" id="Phobius"/>
    </source>
</evidence>
<proteinExistence type="predicted"/>
<dbReference type="InterPro" id="IPR038472">
    <property type="entry name" value="DndE_sf"/>
</dbReference>
<dbReference type="Gene3D" id="1.10.1220.160">
    <property type="entry name" value="DNA sulphur modification protein DndE"/>
    <property type="match status" value="1"/>
</dbReference>
<dbReference type="EMBL" id="CP146284">
    <property type="protein sequence ID" value="WWV67226.1"/>
    <property type="molecule type" value="Genomic_DNA"/>
</dbReference>
<protein>
    <submittedName>
        <fullName evidence="2">DndE family protein</fullName>
    </submittedName>
</protein>
<accession>A0ABZ2ISX4</accession>
<dbReference type="RefSeq" id="WP_251968485.1">
    <property type="nucleotide sequence ID" value="NZ_CP146284.1"/>
</dbReference>
<dbReference type="Pfam" id="PF08870">
    <property type="entry name" value="DndE"/>
    <property type="match status" value="1"/>
</dbReference>
<gene>
    <name evidence="2" type="ORF">NEE14_004365</name>
</gene>
<keyword evidence="3" id="KW-1185">Reference proteome</keyword>
<keyword evidence="1" id="KW-0472">Membrane</keyword>
<keyword evidence="1" id="KW-0812">Transmembrane</keyword>
<organism evidence="2 3">
    <name type="scientific">Parabacteroides absconsus</name>
    <dbReference type="NCBI Taxonomy" id="2951805"/>
    <lineage>
        <taxon>Bacteria</taxon>
        <taxon>Pseudomonadati</taxon>
        <taxon>Bacteroidota</taxon>
        <taxon>Bacteroidia</taxon>
        <taxon>Bacteroidales</taxon>
        <taxon>Tannerellaceae</taxon>
        <taxon>Parabacteroides</taxon>
    </lineage>
</organism>
<evidence type="ECO:0000313" key="2">
    <source>
        <dbReference type="EMBL" id="WWV67226.1"/>
    </source>
</evidence>
<dbReference type="Proteomes" id="UP001320603">
    <property type="component" value="Chromosome"/>
</dbReference>
<evidence type="ECO:0000313" key="3">
    <source>
        <dbReference type="Proteomes" id="UP001320603"/>
    </source>
</evidence>
<dbReference type="InterPro" id="IPR014969">
    <property type="entry name" value="DNA_S_DndE"/>
</dbReference>
<sequence>MFTQIKTSKKNKEVVTLLSRNFNLGAENIVARIALAYSLSSGKKMNLSDIQDSQGKEYSKSVLFGNFINFYIGLICVHYNLYKTDKDIPKYIKMHIDDGLEMMNKEMKENPNLNGMDYLIDKIEKGLESFLELTNGE</sequence>
<feature type="transmembrane region" description="Helical" evidence="1">
    <location>
        <begin position="62"/>
        <end position="82"/>
    </location>
</feature>
<reference evidence="2 3" key="1">
    <citation type="submission" date="2024-02" db="EMBL/GenBank/DDBJ databases">
        <title>Whole genome sequencing of Parabacteroides sp. AD58.</title>
        <authorList>
            <person name="Chaplin A.V."/>
            <person name="Pikina A.P."/>
            <person name="Sokolova S.R."/>
            <person name="Korostin D.O."/>
            <person name="Efimov B.A."/>
        </authorList>
    </citation>
    <scope>NUCLEOTIDE SEQUENCE [LARGE SCALE GENOMIC DNA]</scope>
    <source>
        <strain evidence="2 3">AD58</strain>
    </source>
</reference>
<keyword evidence="1" id="KW-1133">Transmembrane helix</keyword>